<dbReference type="KEGG" id="vg:15041501"/>
<dbReference type="Proteomes" id="UP000012037">
    <property type="component" value="Segment"/>
</dbReference>
<reference evidence="2 3" key="1">
    <citation type="journal article" date="2013" name="Appl. Environ. Microbiol.">
        <title>Identification of the Receptor-Binding Protein in lytic Leuconostoc pseudomesenteroides Bacteriophages.</title>
        <authorList>
            <person name="Kot W."/>
            <person name="Hammer K."/>
            <person name="Neve H."/>
            <person name="Vogensen F.K."/>
        </authorList>
    </citation>
    <scope>NUCLEOTIDE SEQUENCE [LARGE SCALE GENOMIC DNA]</scope>
</reference>
<dbReference type="InterPro" id="IPR015330">
    <property type="entry name" value="DNA_primase/pol_bifunc_N"/>
</dbReference>
<dbReference type="Gene3D" id="3.30.720.160">
    <property type="entry name" value="Bifunctional DNA primase/polymerase, N-terminal"/>
    <property type="match status" value="1"/>
</dbReference>
<gene>
    <name evidence="2" type="ORF">P793_04</name>
</gene>
<keyword evidence="3" id="KW-1185">Reference proteome</keyword>
<feature type="domain" description="DNA primase/polymerase bifunctional N-terminal" evidence="1">
    <location>
        <begin position="24"/>
        <end position="139"/>
    </location>
</feature>
<evidence type="ECO:0000313" key="3">
    <source>
        <dbReference type="Proteomes" id="UP000012037"/>
    </source>
</evidence>
<evidence type="ECO:0000259" key="1">
    <source>
        <dbReference type="Pfam" id="PF09250"/>
    </source>
</evidence>
<organism evidence="2 3">
    <name type="scientific">Leuconostoc phage P793</name>
    <dbReference type="NCBI Taxonomy" id="1262522"/>
    <lineage>
        <taxon>Viruses</taxon>
        <taxon>Duplodnaviria</taxon>
        <taxon>Heunggongvirae</taxon>
        <taxon>Uroviricota</taxon>
        <taxon>Caudoviricetes</taxon>
        <taxon>Mccleskeyvirinae</taxon>
        <taxon>Limdunavirus</taxon>
        <taxon>Limdunavirus P793</taxon>
    </lineage>
</organism>
<protein>
    <submittedName>
        <fullName evidence="2">Putative DNA primase/polymerase</fullName>
    </submittedName>
</protein>
<dbReference type="SUPFAM" id="SSF56747">
    <property type="entry name" value="Prim-pol domain"/>
    <property type="match status" value="1"/>
</dbReference>
<sequence length="268" mass="31155">MAINQVIMEVLFMSSDTLTVGLYFYRQGFQVLPYEKGSKHPFGKNWSDFRFKNEAELTKWVESGNDLGLLPNNDFIWVDLDTDHGDYDGRENYFDFITNADPSVFAYKPLSDNLHIFYKPSIEIQQTGDKSLLDGVEISSQIMPIRINGSYLFQNLDLARPFIAQLYDLPDKIIKLHELMNRPVPIKNHSKKQKVYKRHNIVNYLKKVAPFEDGGRSTSYRKLIYTMVIKNGMPYELVKPLVDTWDESTIGFANEEPYEYEHATRDPS</sequence>
<dbReference type="RefSeq" id="YP_007677964.1">
    <property type="nucleotide sequence ID" value="NC_020880.1"/>
</dbReference>
<dbReference type="OrthoDB" id="5875at10239"/>
<name>M4I681_9CAUD</name>
<evidence type="ECO:0000313" key="2">
    <source>
        <dbReference type="EMBL" id="AFY98177.1"/>
    </source>
</evidence>
<dbReference type="GeneID" id="15041501"/>
<accession>M4I681</accession>
<dbReference type="Pfam" id="PF09250">
    <property type="entry name" value="Prim-Pol"/>
    <property type="match status" value="1"/>
</dbReference>
<proteinExistence type="predicted"/>
<dbReference type="EMBL" id="KC013021">
    <property type="protein sequence ID" value="AFY98177.1"/>
    <property type="molecule type" value="Genomic_DNA"/>
</dbReference>